<organism evidence="1 2">
    <name type="scientific">Kutzneria buriramensis</name>
    <dbReference type="NCBI Taxonomy" id="1045776"/>
    <lineage>
        <taxon>Bacteria</taxon>
        <taxon>Bacillati</taxon>
        <taxon>Actinomycetota</taxon>
        <taxon>Actinomycetes</taxon>
        <taxon>Pseudonocardiales</taxon>
        <taxon>Pseudonocardiaceae</taxon>
        <taxon>Kutzneria</taxon>
    </lineage>
</organism>
<dbReference type="RefSeq" id="WP_116177043.1">
    <property type="nucleotide sequence ID" value="NZ_CP144375.1"/>
</dbReference>
<protein>
    <recommendedName>
        <fullName evidence="3">Tocopherol cyclase-like protein</fullName>
    </recommendedName>
</protein>
<evidence type="ECO:0000313" key="1">
    <source>
        <dbReference type="EMBL" id="REH43594.1"/>
    </source>
</evidence>
<gene>
    <name evidence="1" type="ORF">BCF44_109137</name>
</gene>
<dbReference type="Proteomes" id="UP000256269">
    <property type="component" value="Unassembled WGS sequence"/>
</dbReference>
<keyword evidence="2" id="KW-1185">Reference proteome</keyword>
<evidence type="ECO:0008006" key="3">
    <source>
        <dbReference type="Google" id="ProtNLM"/>
    </source>
</evidence>
<name>A0A3E0HE95_9PSEU</name>
<evidence type="ECO:0000313" key="2">
    <source>
        <dbReference type="Proteomes" id="UP000256269"/>
    </source>
</evidence>
<accession>A0A3E0HE95</accession>
<dbReference type="OrthoDB" id="4678575at2"/>
<comment type="caution">
    <text evidence="1">The sequence shown here is derived from an EMBL/GenBank/DDBJ whole genome shotgun (WGS) entry which is preliminary data.</text>
</comment>
<proteinExistence type="predicted"/>
<reference evidence="1 2" key="1">
    <citation type="submission" date="2018-08" db="EMBL/GenBank/DDBJ databases">
        <title>Genomic Encyclopedia of Archaeal and Bacterial Type Strains, Phase II (KMG-II): from individual species to whole genera.</title>
        <authorList>
            <person name="Goeker M."/>
        </authorList>
    </citation>
    <scope>NUCLEOTIDE SEQUENCE [LARGE SCALE GENOMIC DNA]</scope>
    <source>
        <strain evidence="1 2">DSM 45791</strain>
    </source>
</reference>
<dbReference type="AlphaFoldDB" id="A0A3E0HE95"/>
<dbReference type="EMBL" id="QUNO01000009">
    <property type="protein sequence ID" value="REH43594.1"/>
    <property type="molecule type" value="Genomic_DNA"/>
</dbReference>
<sequence>MDDYLRPRWDGTPGRLEVWYTTLTDPVSGTGVWLHHELIAPSGGGQAFAWGWAAVFPVDGPVVSGRFGDLPFWGGDGFRAGDVLVAGERLAGSAEGLSWDLGVSGGGRPMFTFPEWAWRREVLPTAHMVVAPGARFDGEMRWGDSVLRIADGVGATARIYGHGNALRWIWLHADLGGGDVLEVVGGVSGRPVLRWLPPLTFVRLRVGGEDWIPGLLPVMRARIGWSRWSVWGSGRGIRVRVDVELVEGRVLAVPYREPDGRRGAVCRNSERANAVVRVERKERGGWWRVRRWEVEGTAHAEVGG</sequence>